<name>A0A0F9U926_9ZZZZ</name>
<comment type="caution">
    <text evidence="1">The sequence shown here is derived from an EMBL/GenBank/DDBJ whole genome shotgun (WGS) entry which is preliminary data.</text>
</comment>
<accession>A0A0F9U926</accession>
<gene>
    <name evidence="1" type="ORF">LCGC14_0294650</name>
</gene>
<dbReference type="EMBL" id="LAZR01000179">
    <property type="protein sequence ID" value="KKN83812.1"/>
    <property type="molecule type" value="Genomic_DNA"/>
</dbReference>
<organism evidence="1">
    <name type="scientific">marine sediment metagenome</name>
    <dbReference type="NCBI Taxonomy" id="412755"/>
    <lineage>
        <taxon>unclassified sequences</taxon>
        <taxon>metagenomes</taxon>
        <taxon>ecological metagenomes</taxon>
    </lineage>
</organism>
<protein>
    <submittedName>
        <fullName evidence="1">Uncharacterized protein</fullName>
    </submittedName>
</protein>
<reference evidence="1" key="1">
    <citation type="journal article" date="2015" name="Nature">
        <title>Complex archaea that bridge the gap between prokaryotes and eukaryotes.</title>
        <authorList>
            <person name="Spang A."/>
            <person name="Saw J.H."/>
            <person name="Jorgensen S.L."/>
            <person name="Zaremba-Niedzwiedzka K."/>
            <person name="Martijn J."/>
            <person name="Lind A.E."/>
            <person name="van Eijk R."/>
            <person name="Schleper C."/>
            <person name="Guy L."/>
            <person name="Ettema T.J."/>
        </authorList>
    </citation>
    <scope>NUCLEOTIDE SEQUENCE</scope>
</reference>
<proteinExistence type="predicted"/>
<evidence type="ECO:0000313" key="1">
    <source>
        <dbReference type="EMBL" id="KKN83812.1"/>
    </source>
</evidence>
<sequence length="66" mass="7737">MMSDQIREVEEAARFITRVLADFSGREVYKIYREVENFTDEEFENALETLSDFGNGTAVLERMRPL</sequence>
<dbReference type="AlphaFoldDB" id="A0A0F9U926"/>